<dbReference type="CDD" id="cd12906">
    <property type="entry name" value="SPRY_SOCS1-2-4"/>
    <property type="match status" value="1"/>
</dbReference>
<sequence length="714" mass="77729">MAPSASICCCGGHGVCLCRLGSPVFLAAEVGPQVTHAEDHVMESSAAAAVGGRSVERRSAVAVSTAAVVGAHNNRLQLTLPLRADHISVAVPPADITLTPVTVPSAAQLQDSHHACTNNSHPEIYSKLLLARKRQDQQIEAQQQHLRTRERPRVRQRGLRRRNSAVTAEPSSGGVGGGEGLGRHVWSHQRIARSLSREGFFPTPNEHHPALVLPLATLGDLSTRHPDLTERLNYLAQILTHHPEIDLQHQDTQGILNSTDQALLQVIAKLPLPQGGSAQFIRQRGVTSAPSTPCEEHRGGSLVLPGLRPDSDLGGGSVPTTPCSITSASGWPSLTSCTSYTSDWAADNAVSAASSVLSCASLPDEEEEDLDSDTTPDCDSSLIHEEEPPPLISPRPEGGPDDTRSEPDTSSDAAMAGGDLVAPPAHYDHHAYHLYYGGMKSVGRGEGGSLQPRLTRELAMSPDYTRPKRLDLLLDMPPVPREVSLKHAWNADDRSLNIFVKVSDNDDDKMTFHRHPVAQSTDCIRGKVGYTRGLHVWEILWSTRQRGTHAVVGVATQDAPLHSQGYQSLVGSNEQSWGWDLGRNKLYHNAKQGNSGTTYPSLLNNDETFVVPDKFFVVLDMDEGTLAFVVDGQYLGVAFRGLKGKKLYPIVSAVWGHCEITIRYIGGLDPEPLPLMDLCRRVIRQSVGKQRLNRVEELNLPQSITQYLLYHDRR</sequence>
<dbReference type="Gene3D" id="2.60.120.920">
    <property type="match status" value="1"/>
</dbReference>
<feature type="region of interest" description="Disordered" evidence="4">
    <location>
        <begin position="361"/>
        <end position="422"/>
    </location>
</feature>
<comment type="similarity">
    <text evidence="2">Belongs to the SPSB family.</text>
</comment>
<dbReference type="InterPro" id="IPR001496">
    <property type="entry name" value="SOCS_box"/>
</dbReference>
<dbReference type="SUPFAM" id="SSF49899">
    <property type="entry name" value="Concanavalin A-like lectins/glucanases"/>
    <property type="match status" value="1"/>
</dbReference>
<feature type="domain" description="B30.2/SPRY" evidence="5">
    <location>
        <begin position="468"/>
        <end position="669"/>
    </location>
</feature>
<dbReference type="FunFam" id="1.10.750.20:FF:000001">
    <property type="entry name" value="Ankyrin repeat and SOCS box containing 1"/>
    <property type="match status" value="1"/>
</dbReference>
<feature type="compositionally biased region" description="Basic residues" evidence="4">
    <location>
        <begin position="154"/>
        <end position="163"/>
    </location>
</feature>
<dbReference type="InterPro" id="IPR050672">
    <property type="entry name" value="FBXO45-Fsn/SPSB_families"/>
</dbReference>
<dbReference type="AlphaFoldDB" id="A0AAV2QN46"/>
<dbReference type="GO" id="GO:0043161">
    <property type="term" value="P:proteasome-mediated ubiquitin-dependent protein catabolic process"/>
    <property type="evidence" value="ECO:0007669"/>
    <property type="project" value="TreeGrafter"/>
</dbReference>
<comment type="caution">
    <text evidence="7">The sequence shown here is derived from an EMBL/GenBank/DDBJ whole genome shotgun (WGS) entry which is preliminary data.</text>
</comment>
<comment type="subcellular location">
    <subcellularLocation>
        <location evidence="1">Cytoplasm</location>
    </subcellularLocation>
</comment>
<dbReference type="EMBL" id="CAXKWB010008001">
    <property type="protein sequence ID" value="CAL4089263.1"/>
    <property type="molecule type" value="Genomic_DNA"/>
</dbReference>
<evidence type="ECO:0000313" key="7">
    <source>
        <dbReference type="EMBL" id="CAL4089263.1"/>
    </source>
</evidence>
<evidence type="ECO:0000259" key="5">
    <source>
        <dbReference type="PROSITE" id="PS50188"/>
    </source>
</evidence>
<keyword evidence="8" id="KW-1185">Reference proteome</keyword>
<evidence type="ECO:0000256" key="3">
    <source>
        <dbReference type="ARBA" id="ARBA00022490"/>
    </source>
</evidence>
<protein>
    <recommendedName>
        <fullName evidence="9">Protein gustavus</fullName>
    </recommendedName>
</protein>
<dbReference type="PANTHER" id="PTHR12245">
    <property type="entry name" value="SPRY DOMAIN CONTAINING SOCS BOX PROTEIN"/>
    <property type="match status" value="1"/>
</dbReference>
<accession>A0AAV2QN46</accession>
<feature type="region of interest" description="Disordered" evidence="4">
    <location>
        <begin position="136"/>
        <end position="182"/>
    </location>
</feature>
<dbReference type="Proteomes" id="UP001497623">
    <property type="component" value="Unassembled WGS sequence"/>
</dbReference>
<gene>
    <name evidence="7" type="ORF">MNOR_LOCUS13751</name>
</gene>
<evidence type="ECO:0000256" key="1">
    <source>
        <dbReference type="ARBA" id="ARBA00004496"/>
    </source>
</evidence>
<reference evidence="7 8" key="1">
    <citation type="submission" date="2024-05" db="EMBL/GenBank/DDBJ databases">
        <authorList>
            <person name="Wallberg A."/>
        </authorList>
    </citation>
    <scope>NUCLEOTIDE SEQUENCE [LARGE SCALE GENOMIC DNA]</scope>
</reference>
<dbReference type="InterPro" id="IPR001870">
    <property type="entry name" value="B30.2/SPRY"/>
</dbReference>
<dbReference type="Pfam" id="PF00622">
    <property type="entry name" value="SPRY"/>
    <property type="match status" value="1"/>
</dbReference>
<dbReference type="PROSITE" id="PS50188">
    <property type="entry name" value="B302_SPRY"/>
    <property type="match status" value="1"/>
</dbReference>
<dbReference type="InterPro" id="IPR003877">
    <property type="entry name" value="SPRY_dom"/>
</dbReference>
<evidence type="ECO:0008006" key="9">
    <source>
        <dbReference type="Google" id="ProtNLM"/>
    </source>
</evidence>
<proteinExistence type="inferred from homology"/>
<evidence type="ECO:0000313" key="8">
    <source>
        <dbReference type="Proteomes" id="UP001497623"/>
    </source>
</evidence>
<feature type="domain" description="SOCS box" evidence="6">
    <location>
        <begin position="659"/>
        <end position="714"/>
    </location>
</feature>
<dbReference type="Pfam" id="PF07525">
    <property type="entry name" value="SOCS_box"/>
    <property type="match status" value="1"/>
</dbReference>
<name>A0AAV2QN46_MEGNR</name>
<dbReference type="GO" id="GO:0019005">
    <property type="term" value="C:SCF ubiquitin ligase complex"/>
    <property type="evidence" value="ECO:0007669"/>
    <property type="project" value="TreeGrafter"/>
</dbReference>
<dbReference type="SMART" id="SM00969">
    <property type="entry name" value="SOCS_box"/>
    <property type="match status" value="1"/>
</dbReference>
<evidence type="ECO:0000259" key="6">
    <source>
        <dbReference type="PROSITE" id="PS50225"/>
    </source>
</evidence>
<evidence type="ECO:0000256" key="4">
    <source>
        <dbReference type="SAM" id="MobiDB-lite"/>
    </source>
</evidence>
<dbReference type="FunFam" id="2.60.120.920:FF:000007">
    <property type="entry name" value="SPRY domain-containing SOCS box protein 1"/>
    <property type="match status" value="1"/>
</dbReference>
<dbReference type="PANTHER" id="PTHR12245:SF11">
    <property type="entry name" value="PROTEIN GUSTAVUS"/>
    <property type="match status" value="1"/>
</dbReference>
<dbReference type="GO" id="GO:0005737">
    <property type="term" value="C:cytoplasm"/>
    <property type="evidence" value="ECO:0007669"/>
    <property type="project" value="UniProtKB-SubCell"/>
</dbReference>
<keyword evidence="3" id="KW-0963">Cytoplasm</keyword>
<dbReference type="PROSITE" id="PS50225">
    <property type="entry name" value="SOCS"/>
    <property type="match status" value="1"/>
</dbReference>
<feature type="compositionally biased region" description="Acidic residues" evidence="4">
    <location>
        <begin position="363"/>
        <end position="376"/>
    </location>
</feature>
<dbReference type="InterPro" id="IPR043136">
    <property type="entry name" value="B30.2/SPRY_sf"/>
</dbReference>
<dbReference type="SMART" id="SM00449">
    <property type="entry name" value="SPRY"/>
    <property type="match status" value="1"/>
</dbReference>
<evidence type="ECO:0000256" key="2">
    <source>
        <dbReference type="ARBA" id="ARBA00010910"/>
    </source>
</evidence>
<organism evidence="7 8">
    <name type="scientific">Meganyctiphanes norvegica</name>
    <name type="common">Northern krill</name>
    <name type="synonym">Thysanopoda norvegica</name>
    <dbReference type="NCBI Taxonomy" id="48144"/>
    <lineage>
        <taxon>Eukaryota</taxon>
        <taxon>Metazoa</taxon>
        <taxon>Ecdysozoa</taxon>
        <taxon>Arthropoda</taxon>
        <taxon>Crustacea</taxon>
        <taxon>Multicrustacea</taxon>
        <taxon>Malacostraca</taxon>
        <taxon>Eumalacostraca</taxon>
        <taxon>Eucarida</taxon>
        <taxon>Euphausiacea</taxon>
        <taxon>Euphausiidae</taxon>
        <taxon>Meganyctiphanes</taxon>
    </lineage>
</organism>
<dbReference type="InterPro" id="IPR013320">
    <property type="entry name" value="ConA-like_dom_sf"/>
</dbReference>
<feature type="region of interest" description="Disordered" evidence="4">
    <location>
        <begin position="285"/>
        <end position="325"/>
    </location>
</feature>
<dbReference type="Gene3D" id="1.10.750.20">
    <property type="entry name" value="SOCS box"/>
    <property type="match status" value="1"/>
</dbReference>